<sequence length="167" mass="18954">MSDPARPFQARADSHDEAIPPLEYRDFDQSHDELPEPTVCATCGAVYIGGRWQWRTRPEYAYKTICMACHRTVDLLPAGYVYIDGPFADDHLVDVLELLRRHEASAMEHNPMQRIMSVDEGGGTTVVATTGQHLAHVLGTALEAAYQGRLEVKYSHDKKLVRVYWRR</sequence>
<dbReference type="OrthoDB" id="9785278at2"/>
<dbReference type="AlphaFoldDB" id="A0A494X094"/>
<protein>
    <submittedName>
        <fullName evidence="1">ATPase</fullName>
    </submittedName>
</protein>
<dbReference type="InterPro" id="IPR047706">
    <property type="entry name" value="BCAM0308-like"/>
</dbReference>
<dbReference type="NCBIfam" id="NF040826">
    <property type="entry name" value="lxa_BCAM0308"/>
    <property type="match status" value="1"/>
</dbReference>
<evidence type="ECO:0000313" key="2">
    <source>
        <dbReference type="Proteomes" id="UP000280434"/>
    </source>
</evidence>
<dbReference type="RefSeq" id="WP_121281278.1">
    <property type="nucleotide sequence ID" value="NZ_RBZV01000014.1"/>
</dbReference>
<dbReference type="Proteomes" id="UP000280434">
    <property type="component" value="Unassembled WGS sequence"/>
</dbReference>
<proteinExistence type="predicted"/>
<evidence type="ECO:0000313" key="1">
    <source>
        <dbReference type="EMBL" id="RKP44188.1"/>
    </source>
</evidence>
<dbReference type="EMBL" id="RBZV01000014">
    <property type="protein sequence ID" value="RKP44188.1"/>
    <property type="molecule type" value="Genomic_DNA"/>
</dbReference>
<comment type="caution">
    <text evidence="1">The sequence shown here is derived from an EMBL/GenBank/DDBJ whole genome shotgun (WGS) entry which is preliminary data.</text>
</comment>
<accession>A0A494X094</accession>
<name>A0A494X094_9BURK</name>
<reference evidence="1 2" key="1">
    <citation type="submission" date="2018-10" db="EMBL/GenBank/DDBJ databases">
        <title>Paraburkholderia sp. 7MK8-2, isolated from soil.</title>
        <authorList>
            <person name="Gao Z.-H."/>
            <person name="Qiu L.-H."/>
        </authorList>
    </citation>
    <scope>NUCLEOTIDE SEQUENCE [LARGE SCALE GENOMIC DNA]</scope>
    <source>
        <strain evidence="1 2">7MK8-2</strain>
    </source>
</reference>
<keyword evidence="2" id="KW-1185">Reference proteome</keyword>
<gene>
    <name evidence="1" type="ORF">D7S89_23595</name>
</gene>
<organism evidence="1 2">
    <name type="scientific">Trinickia fusca</name>
    <dbReference type="NCBI Taxonomy" id="2419777"/>
    <lineage>
        <taxon>Bacteria</taxon>
        <taxon>Pseudomonadati</taxon>
        <taxon>Pseudomonadota</taxon>
        <taxon>Betaproteobacteria</taxon>
        <taxon>Burkholderiales</taxon>
        <taxon>Burkholderiaceae</taxon>
        <taxon>Trinickia</taxon>
    </lineage>
</organism>